<dbReference type="SUPFAM" id="SSF52058">
    <property type="entry name" value="L domain-like"/>
    <property type="match status" value="1"/>
</dbReference>
<dbReference type="InterPro" id="IPR001611">
    <property type="entry name" value="Leu-rich_rpt"/>
</dbReference>
<keyword evidence="6" id="KW-0677">Repeat</keyword>
<keyword evidence="5" id="KW-0812">Transmembrane</keyword>
<sequence>MSSTYCNAFIGKIPSSFGKMRQLEFLDLSKNHLSSQIPPEFASLTFLAFLDLSNNELVGKIPTNTQISTFLNTSFKGNKGLWGPPLTVDAVLPPLISNGSSSHPNSGDEID</sequence>
<keyword evidence="10" id="KW-0325">Glycoprotein</keyword>
<keyword evidence="3" id="KW-1003">Cell membrane</keyword>
<comment type="caution">
    <text evidence="11">The sequence shown here is derived from an EMBL/GenBank/DDBJ whole genome shotgun (WGS) entry which is preliminary data.</text>
</comment>
<name>A0A2P6RC81_ROSCH</name>
<protein>
    <submittedName>
        <fullName evidence="11">Putative non-specific serine/threonine protein kinase</fullName>
        <ecNumber evidence="11">2.7.11.1</ecNumber>
    </submittedName>
</protein>
<keyword evidence="8" id="KW-0472">Membrane</keyword>
<evidence type="ECO:0000256" key="6">
    <source>
        <dbReference type="ARBA" id="ARBA00022737"/>
    </source>
</evidence>
<evidence type="ECO:0000256" key="4">
    <source>
        <dbReference type="ARBA" id="ARBA00022614"/>
    </source>
</evidence>
<dbReference type="InterPro" id="IPR032675">
    <property type="entry name" value="LRR_dom_sf"/>
</dbReference>
<gene>
    <name evidence="11" type="ORF">RchiOBHm_Chr3g0474901</name>
</gene>
<dbReference type="PANTHER" id="PTHR27004">
    <property type="entry name" value="RECEPTOR-LIKE PROTEIN 12 ISOFORM X1"/>
    <property type="match status" value="1"/>
</dbReference>
<comment type="subcellular location">
    <subcellularLocation>
        <location evidence="1">Cell membrane</location>
        <topology evidence="1">Single-pass type I membrane protein</topology>
    </subcellularLocation>
</comment>
<evidence type="ECO:0000313" key="11">
    <source>
        <dbReference type="EMBL" id="PRQ44044.1"/>
    </source>
</evidence>
<proteinExistence type="inferred from homology"/>
<evidence type="ECO:0000313" key="12">
    <source>
        <dbReference type="Proteomes" id="UP000238479"/>
    </source>
</evidence>
<evidence type="ECO:0000256" key="10">
    <source>
        <dbReference type="ARBA" id="ARBA00023180"/>
    </source>
</evidence>
<evidence type="ECO:0000256" key="5">
    <source>
        <dbReference type="ARBA" id="ARBA00022692"/>
    </source>
</evidence>
<dbReference type="EMBL" id="PDCK01000041">
    <property type="protein sequence ID" value="PRQ44044.1"/>
    <property type="molecule type" value="Genomic_DNA"/>
</dbReference>
<dbReference type="STRING" id="74649.A0A2P6RC81"/>
<dbReference type="GO" id="GO:0005886">
    <property type="term" value="C:plasma membrane"/>
    <property type="evidence" value="ECO:0007669"/>
    <property type="project" value="UniProtKB-SubCell"/>
</dbReference>
<evidence type="ECO:0000256" key="1">
    <source>
        <dbReference type="ARBA" id="ARBA00004251"/>
    </source>
</evidence>
<reference evidence="11 12" key="1">
    <citation type="journal article" date="2018" name="Nat. Genet.">
        <title>The Rosa genome provides new insights in the design of modern roses.</title>
        <authorList>
            <person name="Bendahmane M."/>
        </authorList>
    </citation>
    <scope>NUCLEOTIDE SEQUENCE [LARGE SCALE GENOMIC DNA]</scope>
    <source>
        <strain evidence="12">cv. Old Blush</strain>
    </source>
</reference>
<comment type="similarity">
    <text evidence="2">Belongs to the RLP family.</text>
</comment>
<organism evidence="11 12">
    <name type="scientific">Rosa chinensis</name>
    <name type="common">China rose</name>
    <dbReference type="NCBI Taxonomy" id="74649"/>
    <lineage>
        <taxon>Eukaryota</taxon>
        <taxon>Viridiplantae</taxon>
        <taxon>Streptophyta</taxon>
        <taxon>Embryophyta</taxon>
        <taxon>Tracheophyta</taxon>
        <taxon>Spermatophyta</taxon>
        <taxon>Magnoliopsida</taxon>
        <taxon>eudicotyledons</taxon>
        <taxon>Gunneridae</taxon>
        <taxon>Pentapetalae</taxon>
        <taxon>rosids</taxon>
        <taxon>fabids</taxon>
        <taxon>Rosales</taxon>
        <taxon>Rosaceae</taxon>
        <taxon>Rosoideae</taxon>
        <taxon>Rosoideae incertae sedis</taxon>
        <taxon>Rosa</taxon>
    </lineage>
</organism>
<evidence type="ECO:0000256" key="3">
    <source>
        <dbReference type="ARBA" id="ARBA00022475"/>
    </source>
</evidence>
<evidence type="ECO:0000256" key="9">
    <source>
        <dbReference type="ARBA" id="ARBA00023170"/>
    </source>
</evidence>
<keyword evidence="11" id="KW-0808">Transferase</keyword>
<keyword evidence="11" id="KW-0723">Serine/threonine-protein kinase</keyword>
<dbReference type="Proteomes" id="UP000238479">
    <property type="component" value="Chromosome 3"/>
</dbReference>
<keyword evidence="9" id="KW-0675">Receptor</keyword>
<keyword evidence="4" id="KW-0433">Leucine-rich repeat</keyword>
<evidence type="ECO:0000256" key="8">
    <source>
        <dbReference type="ARBA" id="ARBA00023136"/>
    </source>
</evidence>
<dbReference type="Gramene" id="PRQ44044">
    <property type="protein sequence ID" value="PRQ44044"/>
    <property type="gene ID" value="RchiOBHm_Chr3g0474901"/>
</dbReference>
<dbReference type="GO" id="GO:0004674">
    <property type="term" value="F:protein serine/threonine kinase activity"/>
    <property type="evidence" value="ECO:0007669"/>
    <property type="project" value="UniProtKB-KW"/>
</dbReference>
<dbReference type="AlphaFoldDB" id="A0A2P6RC81"/>
<keyword evidence="7" id="KW-1133">Transmembrane helix</keyword>
<keyword evidence="11" id="KW-0418">Kinase</keyword>
<dbReference type="EC" id="2.7.11.1" evidence="11"/>
<evidence type="ECO:0000256" key="7">
    <source>
        <dbReference type="ARBA" id="ARBA00022989"/>
    </source>
</evidence>
<dbReference type="OMA" id="WCHIPSS"/>
<dbReference type="Pfam" id="PF13855">
    <property type="entry name" value="LRR_8"/>
    <property type="match status" value="1"/>
</dbReference>
<evidence type="ECO:0000256" key="2">
    <source>
        <dbReference type="ARBA" id="ARBA00009592"/>
    </source>
</evidence>
<accession>A0A2P6RC81</accession>
<dbReference type="PRINTS" id="PR00019">
    <property type="entry name" value="LEURICHRPT"/>
</dbReference>
<keyword evidence="12" id="KW-1185">Reference proteome</keyword>
<dbReference type="Gene3D" id="3.80.10.10">
    <property type="entry name" value="Ribonuclease Inhibitor"/>
    <property type="match status" value="1"/>
</dbReference>
<dbReference type="PANTHER" id="PTHR27004:SF435">
    <property type="entry name" value="LEUCINE-RICH REPEAT-CONTAINING N-TERMINAL PLANT-TYPE DOMAIN-CONTAINING PROTEIN"/>
    <property type="match status" value="1"/>
</dbReference>